<dbReference type="GO" id="GO:0016020">
    <property type="term" value="C:membrane"/>
    <property type="evidence" value="ECO:0007669"/>
    <property type="project" value="UniProtKB-SubCell"/>
</dbReference>
<evidence type="ECO:0000256" key="5">
    <source>
        <dbReference type="ARBA" id="ARBA00023136"/>
    </source>
</evidence>
<dbReference type="GO" id="GO:0042910">
    <property type="term" value="F:xenobiotic transmembrane transporter activity"/>
    <property type="evidence" value="ECO:0007669"/>
    <property type="project" value="InterPro"/>
</dbReference>
<keyword evidence="3 6" id="KW-0812">Transmembrane</keyword>
<keyword evidence="9" id="KW-1185">Reference proteome</keyword>
<dbReference type="PaxDb" id="3847-GLYMA12G36620.2"/>
<comment type="caution">
    <text evidence="6">Lacks conserved residue(s) required for the propagation of feature annotation.</text>
</comment>
<feature type="transmembrane region" description="Helical" evidence="6">
    <location>
        <begin position="368"/>
        <end position="391"/>
    </location>
</feature>
<evidence type="ECO:0000313" key="8">
    <source>
        <dbReference type="EnsemblPlants" id="KRH27483"/>
    </source>
</evidence>
<evidence type="ECO:0000256" key="3">
    <source>
        <dbReference type="ARBA" id="ARBA00022692"/>
    </source>
</evidence>
<organism evidence="7">
    <name type="scientific">Glycine max</name>
    <name type="common">Soybean</name>
    <name type="synonym">Glycine hispida</name>
    <dbReference type="NCBI Taxonomy" id="3847"/>
    <lineage>
        <taxon>Eukaryota</taxon>
        <taxon>Viridiplantae</taxon>
        <taxon>Streptophyta</taxon>
        <taxon>Embryophyta</taxon>
        <taxon>Tracheophyta</taxon>
        <taxon>Spermatophyta</taxon>
        <taxon>Magnoliopsida</taxon>
        <taxon>eudicotyledons</taxon>
        <taxon>Gunneridae</taxon>
        <taxon>Pentapetalae</taxon>
        <taxon>rosids</taxon>
        <taxon>fabids</taxon>
        <taxon>Fabales</taxon>
        <taxon>Fabaceae</taxon>
        <taxon>Papilionoideae</taxon>
        <taxon>50 kb inversion clade</taxon>
        <taxon>NPAAA clade</taxon>
        <taxon>indigoferoid/millettioid clade</taxon>
        <taxon>Phaseoleae</taxon>
        <taxon>Glycine</taxon>
        <taxon>Glycine subgen. Soja</taxon>
    </lineage>
</organism>
<reference evidence="8" key="2">
    <citation type="submission" date="2018-02" db="UniProtKB">
        <authorList>
            <consortium name="EnsemblPlants"/>
        </authorList>
    </citation>
    <scope>IDENTIFICATION</scope>
    <source>
        <strain evidence="8">Williams 82</strain>
    </source>
</reference>
<dbReference type="PANTHER" id="PTHR42893">
    <property type="entry name" value="PROTEIN DETOXIFICATION 44, CHLOROPLASTIC-RELATED"/>
    <property type="match status" value="1"/>
</dbReference>
<comment type="similarity">
    <text evidence="2 6">Belongs to the multi antimicrobial extrusion (MATE) (TC 2.A.66.1) family.</text>
</comment>
<accession>A0A2K7I4M9</accession>
<feature type="transmembrane region" description="Helical" evidence="6">
    <location>
        <begin position="329"/>
        <end position="348"/>
    </location>
</feature>
<protein>
    <recommendedName>
        <fullName evidence="6">Protein DETOXIFICATION</fullName>
    </recommendedName>
    <alternativeName>
        <fullName evidence="6">Multidrug and toxic compound extrusion protein</fullName>
    </alternativeName>
</protein>
<evidence type="ECO:0000256" key="4">
    <source>
        <dbReference type="ARBA" id="ARBA00022989"/>
    </source>
</evidence>
<reference evidence="7 8" key="1">
    <citation type="journal article" date="2010" name="Nature">
        <title>Genome sequence of the palaeopolyploid soybean.</title>
        <authorList>
            <person name="Schmutz J."/>
            <person name="Cannon S.B."/>
            <person name="Schlueter J."/>
            <person name="Ma J."/>
            <person name="Mitros T."/>
            <person name="Nelson W."/>
            <person name="Hyten D.L."/>
            <person name="Song Q."/>
            <person name="Thelen J.J."/>
            <person name="Cheng J."/>
            <person name="Xu D."/>
            <person name="Hellsten U."/>
            <person name="May G.D."/>
            <person name="Yu Y."/>
            <person name="Sakurai T."/>
            <person name="Umezawa T."/>
            <person name="Bhattacharyya M.K."/>
            <person name="Sandhu D."/>
            <person name="Valliyodan B."/>
            <person name="Lindquist E."/>
            <person name="Peto M."/>
            <person name="Grant D."/>
            <person name="Shu S."/>
            <person name="Goodstein D."/>
            <person name="Barry K."/>
            <person name="Futrell-Griggs M."/>
            <person name="Abernathy B."/>
            <person name="Du J."/>
            <person name="Tian Z."/>
            <person name="Zhu L."/>
            <person name="Gill N."/>
            <person name="Joshi T."/>
            <person name="Libault M."/>
            <person name="Sethuraman A."/>
            <person name="Zhang X.-C."/>
            <person name="Shinozaki K."/>
            <person name="Nguyen H.T."/>
            <person name="Wing R.A."/>
            <person name="Cregan P."/>
            <person name="Specht J."/>
            <person name="Grimwood J."/>
            <person name="Rokhsar D."/>
            <person name="Stacey G."/>
            <person name="Shoemaker R.C."/>
            <person name="Jackson S.A."/>
        </authorList>
    </citation>
    <scope>NUCLEOTIDE SEQUENCE</scope>
    <source>
        <strain evidence="8">cv. Williams 82</strain>
        <tissue evidence="7">Callus</tissue>
    </source>
</reference>
<evidence type="ECO:0000313" key="7">
    <source>
        <dbReference type="EMBL" id="KRH27483.2"/>
    </source>
</evidence>
<dbReference type="Proteomes" id="UP000008827">
    <property type="component" value="Chromosome 12"/>
</dbReference>
<feature type="transmembrane region" description="Helical" evidence="6">
    <location>
        <begin position="500"/>
        <end position="519"/>
    </location>
</feature>
<feature type="transmembrane region" description="Helical" evidence="6">
    <location>
        <begin position="474"/>
        <end position="494"/>
    </location>
</feature>
<feature type="transmembrane region" description="Helical" evidence="6">
    <location>
        <begin position="287"/>
        <end position="308"/>
    </location>
</feature>
<sequence length="537" mass="58166">MDENGCSNEPNNKWKMPLFVFFRDARNVSKLDALSREILGIAFPSALAIAADPIASLIDTAFIGHLGSVELAAAGVSIVLFNQASRITIFPLVSIITSFVAEEDTIEKMNTKATQNGNKTKFSEAIVPEDHMLQDIENIEAPTESMEEKDEPKEYVENNVTGNNDIKNGDGGNANICKFWWVTSSMKSKEKLGKKKRHIASASTALLFGTILGLIQAADSPMLNPAEKYLRLRSFGAPAVLLSLAMQGIFGGFKDTATPLYVIVSGYSLNVILDPILIFTLKLGIEGAAIAHVLSQYMMAFTLLLILMKKVHLLPPSIKDLQIFRFLKNGGFLMLRVIAVTFCVTLAASLASRLGSIPMAAFQTCLQVWLTSSLLADGLAVAVQSILACSFAEKDHKKTTAAATRTLQMSFVLGVGLSLAVGLGLYFGAGVFSRNVHVVHLIKIGIPFVAATQPINSLAFVFDGVNYGASDFAYSAYSLVLVSLVSVATELLLYRTKHFVGIWIALTIYMTLRMLAGVCRMGTGTGPWRYLRDGSLP</sequence>
<feature type="transmembrane region" description="Helical" evidence="6">
    <location>
        <begin position="260"/>
        <end position="281"/>
    </location>
</feature>
<dbReference type="CDD" id="cd13136">
    <property type="entry name" value="MATE_DinF_like"/>
    <property type="match status" value="1"/>
</dbReference>
<keyword evidence="4 6" id="KW-1133">Transmembrane helix</keyword>
<feature type="transmembrane region" description="Helical" evidence="6">
    <location>
        <begin position="235"/>
        <end position="253"/>
    </location>
</feature>
<dbReference type="Gramene" id="KRH27483">
    <property type="protein sequence ID" value="KRH27483"/>
    <property type="gene ID" value="GLYMA_12G237400"/>
</dbReference>
<gene>
    <name evidence="7" type="ORF">GLYMA_12G237400</name>
</gene>
<proteinExistence type="inferred from homology"/>
<dbReference type="InterPro" id="IPR044644">
    <property type="entry name" value="DinF-like"/>
</dbReference>
<dbReference type="Pfam" id="PF01554">
    <property type="entry name" value="MatE"/>
    <property type="match status" value="2"/>
</dbReference>
<dbReference type="AlphaFoldDB" id="A0A0R0HJP5"/>
<evidence type="ECO:0000313" key="9">
    <source>
        <dbReference type="Proteomes" id="UP000008827"/>
    </source>
</evidence>
<evidence type="ECO:0000256" key="2">
    <source>
        <dbReference type="ARBA" id="ARBA00010199"/>
    </source>
</evidence>
<feature type="transmembrane region" description="Helical" evidence="6">
    <location>
        <begin position="198"/>
        <end position="215"/>
    </location>
</feature>
<dbReference type="EMBL" id="CM000845">
    <property type="protein sequence ID" value="KRH27483.2"/>
    <property type="molecule type" value="Genomic_DNA"/>
</dbReference>
<evidence type="ECO:0000256" key="6">
    <source>
        <dbReference type="RuleBase" id="RU004914"/>
    </source>
</evidence>
<name>A0A0R0HJP5_SOYBN</name>
<dbReference type="InterPro" id="IPR002528">
    <property type="entry name" value="MATE_fam"/>
</dbReference>
<dbReference type="GO" id="GO:0015297">
    <property type="term" value="F:antiporter activity"/>
    <property type="evidence" value="ECO:0007669"/>
    <property type="project" value="InterPro"/>
</dbReference>
<feature type="transmembrane region" description="Helical" evidence="6">
    <location>
        <begin position="411"/>
        <end position="432"/>
    </location>
</feature>
<comment type="subcellular location">
    <subcellularLocation>
        <location evidence="1">Membrane</location>
        <topology evidence="1">Multi-pass membrane protein</topology>
    </subcellularLocation>
</comment>
<accession>A0A0R0HJP5</accession>
<keyword evidence="5 6" id="KW-0472">Membrane</keyword>
<dbReference type="EnsemblPlants" id="KRH27483">
    <property type="protein sequence ID" value="KRH27483"/>
    <property type="gene ID" value="GLYMA_12G237400"/>
</dbReference>
<reference evidence="7" key="3">
    <citation type="submission" date="2018-07" db="EMBL/GenBank/DDBJ databases">
        <title>WGS assembly of Glycine max.</title>
        <authorList>
            <person name="Schmutz J."/>
            <person name="Cannon S."/>
            <person name="Schlueter J."/>
            <person name="Ma J."/>
            <person name="Mitros T."/>
            <person name="Nelson W."/>
            <person name="Hyten D."/>
            <person name="Song Q."/>
            <person name="Thelen J."/>
            <person name="Cheng J."/>
            <person name="Xu D."/>
            <person name="Hellsten U."/>
            <person name="May G."/>
            <person name="Yu Y."/>
            <person name="Sakurai T."/>
            <person name="Umezawa T."/>
            <person name="Bhattacharyya M."/>
            <person name="Sandhu D."/>
            <person name="Valliyodan B."/>
            <person name="Lindquist E."/>
            <person name="Peto M."/>
            <person name="Grant D."/>
            <person name="Shu S."/>
            <person name="Goodstein D."/>
            <person name="Barry K."/>
            <person name="Futrell-Griggs M."/>
            <person name="Abernathy B."/>
            <person name="Du J."/>
            <person name="Tian Z."/>
            <person name="Zhu L."/>
            <person name="Gill N."/>
            <person name="Joshi T."/>
            <person name="Libault M."/>
            <person name="Sethuraman A."/>
            <person name="Zhang X."/>
            <person name="Shinozaki K."/>
            <person name="Nguyen H."/>
            <person name="Wing R."/>
            <person name="Cregan P."/>
            <person name="Specht J."/>
            <person name="Grimwood J."/>
            <person name="Rokhsar D."/>
            <person name="Stacey G."/>
            <person name="Shoemaker R."/>
            <person name="Jackson S."/>
        </authorList>
    </citation>
    <scope>NUCLEOTIDE SEQUENCE</scope>
    <source>
        <tissue evidence="7">Callus</tissue>
    </source>
</reference>
<evidence type="ECO:0000256" key="1">
    <source>
        <dbReference type="ARBA" id="ARBA00004141"/>
    </source>
</evidence>
<dbReference type="PANTHER" id="PTHR42893:SF11">
    <property type="entry name" value="PROTEIN DETOXIFICATION 43"/>
    <property type="match status" value="1"/>
</dbReference>
<dbReference type="NCBIfam" id="TIGR00797">
    <property type="entry name" value="matE"/>
    <property type="match status" value="1"/>
</dbReference>